<dbReference type="AlphaFoldDB" id="A0A1A6C4Y3"/>
<dbReference type="InterPro" id="IPR029063">
    <property type="entry name" value="SAM-dependent_MTases_sf"/>
</dbReference>
<dbReference type="PANTHER" id="PTHR11579:SF18">
    <property type="entry name" value="PROTEIN-L-ISOASPARTATE O-METHYLTRANSFERASE"/>
    <property type="match status" value="1"/>
</dbReference>
<evidence type="ECO:0000256" key="1">
    <source>
        <dbReference type="ARBA" id="ARBA00005369"/>
    </source>
</evidence>
<dbReference type="EMBL" id="JQSG02000003">
    <property type="protein sequence ID" value="OBS09605.1"/>
    <property type="molecule type" value="Genomic_DNA"/>
</dbReference>
<proteinExistence type="inferred from homology"/>
<dbReference type="STRING" id="160660.BJI67_03110"/>
<gene>
    <name evidence="4" type="ORF">Thpro_021933</name>
</gene>
<dbReference type="Pfam" id="PF01135">
    <property type="entry name" value="PCMT"/>
    <property type="match status" value="1"/>
</dbReference>
<evidence type="ECO:0000313" key="4">
    <source>
        <dbReference type="EMBL" id="OBS09605.1"/>
    </source>
</evidence>
<dbReference type="CDD" id="cd02440">
    <property type="entry name" value="AdoMet_MTases"/>
    <property type="match status" value="1"/>
</dbReference>
<organism evidence="4 5">
    <name type="scientific">Acidihalobacter prosperus</name>
    <dbReference type="NCBI Taxonomy" id="160660"/>
    <lineage>
        <taxon>Bacteria</taxon>
        <taxon>Pseudomonadati</taxon>
        <taxon>Pseudomonadota</taxon>
        <taxon>Gammaproteobacteria</taxon>
        <taxon>Chromatiales</taxon>
        <taxon>Ectothiorhodospiraceae</taxon>
        <taxon>Acidihalobacter</taxon>
    </lineage>
</organism>
<sequence>MTIALSAAEAMDTVDYAQLRFIMVEQQIRPWDVLDQRVLEVVGRLPREQFVGDAYAGLAYADLDVPLGHGEFMLQPKIVARALQALAPRDNEVALEIGTGSGYLTACLACLAAQVDSVDIEPDFKHAAQARLRALELNNATLRVGDAAQGWGLRDRYDAIAVTGSLPEAAQLAPFEQRLAVGGRLFAIVGEAPVMRAMLITRMDETSCTRHTLFETGVKPLRGLSKQQVFIL</sequence>
<dbReference type="Proteomes" id="UP000029273">
    <property type="component" value="Unassembled WGS sequence"/>
</dbReference>
<comment type="similarity">
    <text evidence="1">Belongs to the methyltransferase superfamily. L-isoaspartyl/D-aspartyl protein methyltransferase family.</text>
</comment>
<evidence type="ECO:0000256" key="3">
    <source>
        <dbReference type="ARBA" id="ARBA00030757"/>
    </source>
</evidence>
<dbReference type="Gene3D" id="3.40.50.150">
    <property type="entry name" value="Vaccinia Virus protein VP39"/>
    <property type="match status" value="1"/>
</dbReference>
<dbReference type="GO" id="GO:0005737">
    <property type="term" value="C:cytoplasm"/>
    <property type="evidence" value="ECO:0007669"/>
    <property type="project" value="TreeGrafter"/>
</dbReference>
<protein>
    <recommendedName>
        <fullName evidence="2">Protein-L-isoaspartate O-methyltransferase</fullName>
    </recommendedName>
    <alternativeName>
        <fullName evidence="3">Protein L-isoaspartyl methyltransferase</fullName>
    </alternativeName>
</protein>
<dbReference type="PANTHER" id="PTHR11579">
    <property type="entry name" value="PROTEIN-L-ISOASPARTATE O-METHYLTRANSFERASE"/>
    <property type="match status" value="1"/>
</dbReference>
<comment type="caution">
    <text evidence="4">The sequence shown here is derived from an EMBL/GenBank/DDBJ whole genome shotgun (WGS) entry which is preliminary data.</text>
</comment>
<dbReference type="GO" id="GO:0032259">
    <property type="term" value="P:methylation"/>
    <property type="evidence" value="ECO:0007669"/>
    <property type="project" value="UniProtKB-KW"/>
</dbReference>
<dbReference type="SUPFAM" id="SSF53335">
    <property type="entry name" value="S-adenosyl-L-methionine-dependent methyltransferases"/>
    <property type="match status" value="1"/>
</dbReference>
<accession>A0A1A6C4Y3</accession>
<name>A0A1A6C4Y3_9GAMM</name>
<dbReference type="InterPro" id="IPR000682">
    <property type="entry name" value="PCMT"/>
</dbReference>
<evidence type="ECO:0000256" key="2">
    <source>
        <dbReference type="ARBA" id="ARBA00013346"/>
    </source>
</evidence>
<evidence type="ECO:0000313" key="5">
    <source>
        <dbReference type="Proteomes" id="UP000029273"/>
    </source>
</evidence>
<reference evidence="4 5" key="1">
    <citation type="journal article" date="2014" name="Genome Announc.">
        <title>Draft Genome Sequence of the Iron-Oxidizing, Acidophilic, and Halotolerant 'Thiobacillus prosperus' Type Strain DSM 5130.</title>
        <authorList>
            <person name="Ossandon F.J."/>
            <person name="Cardenas J.P."/>
            <person name="Corbett M."/>
            <person name="Quatrini R."/>
            <person name="Holmes D.S."/>
            <person name="Watkin E."/>
        </authorList>
    </citation>
    <scope>NUCLEOTIDE SEQUENCE [LARGE SCALE GENOMIC DNA]</scope>
    <source>
        <strain evidence="4 5">DSM 5130</strain>
    </source>
</reference>
<keyword evidence="5" id="KW-1185">Reference proteome</keyword>
<dbReference type="GO" id="GO:0004719">
    <property type="term" value="F:protein-L-isoaspartate (D-aspartate) O-methyltransferase activity"/>
    <property type="evidence" value="ECO:0007669"/>
    <property type="project" value="InterPro"/>
</dbReference>